<dbReference type="Proteomes" id="UP000055024">
    <property type="component" value="Unassembled WGS sequence"/>
</dbReference>
<evidence type="ECO:0000313" key="2">
    <source>
        <dbReference type="EMBL" id="KRZ08803.1"/>
    </source>
</evidence>
<sequence>MIFVNLKRSSCSSNSSSSSCNSSSINSSNSSSASYYIELVKRLHLAAKRLINRRLSKLEFIESILLESLLLLHRMFPHSYSLLSVKFCLHCWDEYYAPLFYEIKK</sequence>
<protein>
    <submittedName>
        <fullName evidence="2">Uncharacterized protein</fullName>
    </submittedName>
</protein>
<proteinExistence type="predicted"/>
<accession>A0A0V1HDF2</accession>
<name>A0A0V1HDF2_9BILA</name>
<evidence type="ECO:0000256" key="1">
    <source>
        <dbReference type="SAM" id="MobiDB-lite"/>
    </source>
</evidence>
<feature type="region of interest" description="Disordered" evidence="1">
    <location>
        <begin position="8"/>
        <end position="31"/>
    </location>
</feature>
<dbReference type="EMBL" id="JYDP01000081">
    <property type="protein sequence ID" value="KRZ08803.1"/>
    <property type="molecule type" value="Genomic_DNA"/>
</dbReference>
<feature type="compositionally biased region" description="Low complexity" evidence="1">
    <location>
        <begin position="9"/>
        <end position="31"/>
    </location>
</feature>
<dbReference type="PROSITE" id="PS51257">
    <property type="entry name" value="PROKAR_LIPOPROTEIN"/>
    <property type="match status" value="1"/>
</dbReference>
<comment type="caution">
    <text evidence="2">The sequence shown here is derived from an EMBL/GenBank/DDBJ whole genome shotgun (WGS) entry which is preliminary data.</text>
</comment>
<keyword evidence="3" id="KW-1185">Reference proteome</keyword>
<reference evidence="2 3" key="1">
    <citation type="submission" date="2015-01" db="EMBL/GenBank/DDBJ databases">
        <title>Evolution of Trichinella species and genotypes.</title>
        <authorList>
            <person name="Korhonen P.K."/>
            <person name="Edoardo P."/>
            <person name="Giuseppe L.R."/>
            <person name="Gasser R.B."/>
        </authorList>
    </citation>
    <scope>NUCLEOTIDE SEQUENCE [LARGE SCALE GENOMIC DNA]</scope>
    <source>
        <strain evidence="2">ISS1029</strain>
    </source>
</reference>
<dbReference type="AlphaFoldDB" id="A0A0V1HDF2"/>
<evidence type="ECO:0000313" key="3">
    <source>
        <dbReference type="Proteomes" id="UP000055024"/>
    </source>
</evidence>
<organism evidence="2 3">
    <name type="scientific">Trichinella zimbabwensis</name>
    <dbReference type="NCBI Taxonomy" id="268475"/>
    <lineage>
        <taxon>Eukaryota</taxon>
        <taxon>Metazoa</taxon>
        <taxon>Ecdysozoa</taxon>
        <taxon>Nematoda</taxon>
        <taxon>Enoplea</taxon>
        <taxon>Dorylaimia</taxon>
        <taxon>Trichinellida</taxon>
        <taxon>Trichinellidae</taxon>
        <taxon>Trichinella</taxon>
    </lineage>
</organism>
<gene>
    <name evidence="2" type="ORF">T11_775</name>
</gene>